<feature type="transmembrane region" description="Helical" evidence="8">
    <location>
        <begin position="381"/>
        <end position="401"/>
    </location>
</feature>
<comment type="subcellular location">
    <subcellularLocation>
        <location evidence="1">Cell membrane</location>
        <topology evidence="1">Multi-pass membrane protein</topology>
    </subcellularLocation>
</comment>
<dbReference type="GO" id="GO:0016758">
    <property type="term" value="F:hexosyltransferase activity"/>
    <property type="evidence" value="ECO:0007669"/>
    <property type="project" value="InterPro"/>
</dbReference>
<feature type="transmembrane region" description="Helical" evidence="8">
    <location>
        <begin position="308"/>
        <end position="336"/>
    </location>
</feature>
<feature type="transmembrane region" description="Helical" evidence="8">
    <location>
        <begin position="30"/>
        <end position="48"/>
    </location>
</feature>
<dbReference type="InterPro" id="IPR018584">
    <property type="entry name" value="GT87"/>
</dbReference>
<dbReference type="Pfam" id="PF09594">
    <property type="entry name" value="GT87"/>
    <property type="match status" value="1"/>
</dbReference>
<dbReference type="AlphaFoldDB" id="A0A9X2YMI2"/>
<dbReference type="Proteomes" id="UP001140293">
    <property type="component" value="Unassembled WGS sequence"/>
</dbReference>
<dbReference type="RefSeq" id="WP_264012321.1">
    <property type="nucleotide sequence ID" value="NZ_JACKSJ010000069.1"/>
</dbReference>
<dbReference type="EMBL" id="JACKSJ010000069">
    <property type="protein sequence ID" value="MCV7170125.1"/>
    <property type="molecule type" value="Genomic_DNA"/>
</dbReference>
<evidence type="ECO:0000256" key="2">
    <source>
        <dbReference type="ARBA" id="ARBA00022475"/>
    </source>
</evidence>
<feature type="transmembrane region" description="Helical" evidence="8">
    <location>
        <begin position="136"/>
        <end position="153"/>
    </location>
</feature>
<evidence type="ECO:0000313" key="9">
    <source>
        <dbReference type="EMBL" id="MCV7170125.1"/>
    </source>
</evidence>
<evidence type="ECO:0000256" key="5">
    <source>
        <dbReference type="ARBA" id="ARBA00022989"/>
    </source>
</evidence>
<gene>
    <name evidence="9" type="ORF">H7I41_09355</name>
</gene>
<evidence type="ECO:0000256" key="8">
    <source>
        <dbReference type="SAM" id="Phobius"/>
    </source>
</evidence>
<dbReference type="GO" id="GO:0005886">
    <property type="term" value="C:plasma membrane"/>
    <property type="evidence" value="ECO:0007669"/>
    <property type="project" value="UniProtKB-SubCell"/>
</dbReference>
<feature type="transmembrane region" description="Helical" evidence="8">
    <location>
        <begin position="92"/>
        <end position="124"/>
    </location>
</feature>
<name>A0A9X2YMI2_9MYCO</name>
<feature type="transmembrane region" description="Helical" evidence="8">
    <location>
        <begin position="343"/>
        <end position="361"/>
    </location>
</feature>
<comment type="caution">
    <text evidence="9">The sequence shown here is derived from an EMBL/GenBank/DDBJ whole genome shotgun (WGS) entry which is preliminary data.</text>
</comment>
<keyword evidence="4 8" id="KW-0812">Transmembrane</keyword>
<evidence type="ECO:0000256" key="1">
    <source>
        <dbReference type="ARBA" id="ARBA00004651"/>
    </source>
</evidence>
<protein>
    <submittedName>
        <fullName evidence="9">DUF2029 domain-containing protein</fullName>
    </submittedName>
</protein>
<reference evidence="9" key="1">
    <citation type="submission" date="2020-07" db="EMBL/GenBank/DDBJ databases">
        <authorList>
            <person name="Pettersson B.M.F."/>
            <person name="Behra P.R.K."/>
            <person name="Ramesh M."/>
            <person name="Das S."/>
            <person name="Dasgupta S."/>
            <person name="Kirsebom L.A."/>
        </authorList>
    </citation>
    <scope>NUCLEOTIDE SEQUENCE</scope>
    <source>
        <strain evidence="9">DSM 44615</strain>
    </source>
</reference>
<feature type="transmembrane region" description="Helical" evidence="8">
    <location>
        <begin position="212"/>
        <end position="230"/>
    </location>
</feature>
<keyword evidence="5 8" id="KW-1133">Transmembrane helix</keyword>
<evidence type="ECO:0000256" key="4">
    <source>
        <dbReference type="ARBA" id="ARBA00022692"/>
    </source>
</evidence>
<evidence type="ECO:0000313" key="10">
    <source>
        <dbReference type="Proteomes" id="UP001140293"/>
    </source>
</evidence>
<keyword evidence="2" id="KW-1003">Cell membrane</keyword>
<keyword evidence="10" id="KW-1185">Reference proteome</keyword>
<feature type="transmembrane region" description="Helical" evidence="8">
    <location>
        <begin position="185"/>
        <end position="206"/>
    </location>
</feature>
<evidence type="ECO:0000256" key="3">
    <source>
        <dbReference type="ARBA" id="ARBA00022679"/>
    </source>
</evidence>
<keyword evidence="3" id="KW-0808">Transferase</keyword>
<evidence type="ECO:0000256" key="7">
    <source>
        <dbReference type="ARBA" id="ARBA00024033"/>
    </source>
</evidence>
<evidence type="ECO:0000256" key="6">
    <source>
        <dbReference type="ARBA" id="ARBA00023136"/>
    </source>
</evidence>
<organism evidence="9 10">
    <name type="scientific">[Mycobacterium] manitobense</name>
    <dbReference type="NCBI Taxonomy" id="190147"/>
    <lineage>
        <taxon>Bacteria</taxon>
        <taxon>Bacillati</taxon>
        <taxon>Actinomycetota</taxon>
        <taxon>Actinomycetes</taxon>
        <taxon>Mycobacteriales</taxon>
        <taxon>Mycobacteriaceae</taxon>
        <taxon>Mycolicibacterium</taxon>
    </lineage>
</organism>
<sequence length="411" mass="44688">MESPPVVRVAEDGRPVREDGRSRRQLWQRAAWVVASLLSVGMCVRYMVQAVTYPLMDLSVFRDAGFAIVANLPLYSDQFPSASGFRFIYPPFAAILFAPMAAVPLLVLQIVWSALNLFLVWWILRMILDRLHVGSPNWAAMAALGPVLVLEPIRSNFEFGQVNIVLAALVVADCLGVLPRRFRGMGIGIAAGVKITPAAFGLVLLLRRDFAGVARAVATFAATVVIGYLVRRHESVYFWTTEFFNTERAGGHDFSRNQALTGLITRLGANGVAEHVLWSFGVVAIITATVFAARRFTRAGMDVEATAVVALAALLAAPMAVTHHWTYVVFLIPLIVAPPHRGWRPWLAAAAIVFLVGPHKLLEGADTAGFEAVVRQIVGNAQVITGITLMIGAAIAARRITSNEESPVSRQ</sequence>
<proteinExistence type="inferred from homology"/>
<comment type="similarity">
    <text evidence="7">Belongs to the glycosyltransferase 87 family.</text>
</comment>
<feature type="transmembrane region" description="Helical" evidence="8">
    <location>
        <begin position="276"/>
        <end position="296"/>
    </location>
</feature>
<reference evidence="9" key="2">
    <citation type="journal article" date="2022" name="BMC Genomics">
        <title>Comparative genome analysis of mycobacteria focusing on tRNA and non-coding RNA.</title>
        <authorList>
            <person name="Behra P.R.K."/>
            <person name="Pettersson B.M.F."/>
            <person name="Ramesh M."/>
            <person name="Das S."/>
            <person name="Dasgupta S."/>
            <person name="Kirsebom L.A."/>
        </authorList>
    </citation>
    <scope>NUCLEOTIDE SEQUENCE</scope>
    <source>
        <strain evidence="9">DSM 44615</strain>
    </source>
</reference>
<keyword evidence="6 8" id="KW-0472">Membrane</keyword>
<accession>A0A9X2YMI2</accession>